<sequence length="136" mass="14999">MRSTEARGFIYSNRVTPCNMHASSSSAQQHHPGARLTPLIHTAGEKADTVSFIVTTITMNSMVQLGAKRINASDDEERKPFRNLQLFSATVFSTSVSSEEGSWGREARAHGRMQREKVRRELGDSAGVGCVAARYR</sequence>
<reference evidence="1 2" key="1">
    <citation type="journal article" date="2014" name="Agronomy (Basel)">
        <title>A Draft Genome Sequence for Ensete ventricosum, the Drought-Tolerant Tree Against Hunger.</title>
        <authorList>
            <person name="Harrison J."/>
            <person name="Moore K.A."/>
            <person name="Paszkiewicz K."/>
            <person name="Jones T."/>
            <person name="Grant M."/>
            <person name="Ambacheew D."/>
            <person name="Muzemil S."/>
            <person name="Studholme D.J."/>
        </authorList>
    </citation>
    <scope>NUCLEOTIDE SEQUENCE [LARGE SCALE GENOMIC DNA]</scope>
</reference>
<gene>
    <name evidence="1" type="ORF">B296_00055426</name>
</gene>
<dbReference type="EMBL" id="AMZH03025291">
    <property type="protein sequence ID" value="RRT35262.1"/>
    <property type="molecule type" value="Genomic_DNA"/>
</dbReference>
<dbReference type="Proteomes" id="UP000287651">
    <property type="component" value="Unassembled WGS sequence"/>
</dbReference>
<name>A0A426X704_ENSVE</name>
<protein>
    <submittedName>
        <fullName evidence="1">Uncharacterized protein</fullName>
    </submittedName>
</protein>
<proteinExistence type="predicted"/>
<evidence type="ECO:0000313" key="2">
    <source>
        <dbReference type="Proteomes" id="UP000287651"/>
    </source>
</evidence>
<comment type="caution">
    <text evidence="1">The sequence shown here is derived from an EMBL/GenBank/DDBJ whole genome shotgun (WGS) entry which is preliminary data.</text>
</comment>
<accession>A0A426X704</accession>
<dbReference type="AlphaFoldDB" id="A0A426X704"/>
<organism evidence="1 2">
    <name type="scientific">Ensete ventricosum</name>
    <name type="common">Abyssinian banana</name>
    <name type="synonym">Musa ensete</name>
    <dbReference type="NCBI Taxonomy" id="4639"/>
    <lineage>
        <taxon>Eukaryota</taxon>
        <taxon>Viridiplantae</taxon>
        <taxon>Streptophyta</taxon>
        <taxon>Embryophyta</taxon>
        <taxon>Tracheophyta</taxon>
        <taxon>Spermatophyta</taxon>
        <taxon>Magnoliopsida</taxon>
        <taxon>Liliopsida</taxon>
        <taxon>Zingiberales</taxon>
        <taxon>Musaceae</taxon>
        <taxon>Ensete</taxon>
    </lineage>
</organism>
<evidence type="ECO:0000313" key="1">
    <source>
        <dbReference type="EMBL" id="RRT35262.1"/>
    </source>
</evidence>